<proteinExistence type="predicted"/>
<dbReference type="Proteomes" id="UP000030764">
    <property type="component" value="Unassembled WGS sequence"/>
</dbReference>
<evidence type="ECO:0000313" key="2">
    <source>
        <dbReference type="EMBL" id="KFD71647.1"/>
    </source>
</evidence>
<protein>
    <submittedName>
        <fullName evidence="2">Uncharacterized protein</fullName>
    </submittedName>
</protein>
<feature type="non-terminal residue" evidence="2">
    <location>
        <position position="1"/>
    </location>
</feature>
<sequence length="58" mass="6507">LSSRRVDHSPKVKIAQVRRDAAKNWVQKSLSTNRNEIGKKVKTPALANQVTHDSVFPV</sequence>
<evidence type="ECO:0000313" key="1">
    <source>
        <dbReference type="EMBL" id="KFD53853.1"/>
    </source>
</evidence>
<gene>
    <name evidence="1" type="ORF">M513_05359</name>
    <name evidence="2" type="ORF">M514_05359</name>
</gene>
<dbReference type="EMBL" id="KL363213">
    <property type="protein sequence ID" value="KFD53853.1"/>
    <property type="molecule type" value="Genomic_DNA"/>
</dbReference>
<organism evidence="2">
    <name type="scientific">Trichuris suis</name>
    <name type="common">pig whipworm</name>
    <dbReference type="NCBI Taxonomy" id="68888"/>
    <lineage>
        <taxon>Eukaryota</taxon>
        <taxon>Metazoa</taxon>
        <taxon>Ecdysozoa</taxon>
        <taxon>Nematoda</taxon>
        <taxon>Enoplea</taxon>
        <taxon>Dorylaimia</taxon>
        <taxon>Trichinellida</taxon>
        <taxon>Trichuridae</taxon>
        <taxon>Trichuris</taxon>
    </lineage>
</organism>
<evidence type="ECO:0000313" key="3">
    <source>
        <dbReference type="Proteomes" id="UP000030764"/>
    </source>
</evidence>
<keyword evidence="3" id="KW-1185">Reference proteome</keyword>
<name>A0A085NQA1_9BILA</name>
<dbReference type="EMBL" id="KL367481">
    <property type="protein sequence ID" value="KFD71647.1"/>
    <property type="molecule type" value="Genomic_DNA"/>
</dbReference>
<reference evidence="2 3" key="1">
    <citation type="journal article" date="2014" name="Nat. Genet.">
        <title>Genome and transcriptome of the porcine whipworm Trichuris suis.</title>
        <authorList>
            <person name="Jex A.R."/>
            <person name="Nejsum P."/>
            <person name="Schwarz E.M."/>
            <person name="Hu L."/>
            <person name="Young N.D."/>
            <person name="Hall R.S."/>
            <person name="Korhonen P.K."/>
            <person name="Liao S."/>
            <person name="Thamsborg S."/>
            <person name="Xia J."/>
            <person name="Xu P."/>
            <person name="Wang S."/>
            <person name="Scheerlinck J.P."/>
            <person name="Hofmann A."/>
            <person name="Sternberg P.W."/>
            <person name="Wang J."/>
            <person name="Gasser R.B."/>
        </authorList>
    </citation>
    <scope>NUCLEOTIDE SEQUENCE [LARGE SCALE GENOMIC DNA]</scope>
    <source>
        <strain evidence="2">DCEP-RM93F</strain>
        <strain evidence="1">DCEP-RM93M</strain>
    </source>
</reference>
<dbReference type="Proteomes" id="UP000030758">
    <property type="component" value="Unassembled WGS sequence"/>
</dbReference>
<accession>A0A085NQA1</accession>
<dbReference type="AlphaFoldDB" id="A0A085NQA1"/>